<protein>
    <submittedName>
        <fullName evidence="2">Uncharacterized protein</fullName>
    </submittedName>
</protein>
<feature type="region of interest" description="Disordered" evidence="1">
    <location>
        <begin position="89"/>
        <end position="109"/>
    </location>
</feature>
<dbReference type="EMBL" id="OW240913">
    <property type="protein sequence ID" value="CAH2251736.1"/>
    <property type="molecule type" value="Genomic_DNA"/>
</dbReference>
<dbReference type="Proteomes" id="UP001295444">
    <property type="component" value="Chromosome 02"/>
</dbReference>
<organism evidence="2 3">
    <name type="scientific">Pelobates cultripes</name>
    <name type="common">Western spadefoot toad</name>
    <dbReference type="NCBI Taxonomy" id="61616"/>
    <lineage>
        <taxon>Eukaryota</taxon>
        <taxon>Metazoa</taxon>
        <taxon>Chordata</taxon>
        <taxon>Craniata</taxon>
        <taxon>Vertebrata</taxon>
        <taxon>Euteleostomi</taxon>
        <taxon>Amphibia</taxon>
        <taxon>Batrachia</taxon>
        <taxon>Anura</taxon>
        <taxon>Pelobatoidea</taxon>
        <taxon>Pelobatidae</taxon>
        <taxon>Pelobates</taxon>
    </lineage>
</organism>
<sequence length="148" mass="16261">MLTGRMRERLLQKLASSIDNIGLQLLFEPEAKFTEPELKWAQQQALRSGVLGPHGPYRTLEFATFLRERRDGRPPSCLIACLTATQQHWNASHGPLPPPGPGGLSRSPLEGTEAILTEACKAHSNAPKVKWPPHCLAAMQPLKNTSPP</sequence>
<accession>A0AAD1RF87</accession>
<name>A0AAD1RF87_PELCU</name>
<proteinExistence type="predicted"/>
<dbReference type="AlphaFoldDB" id="A0AAD1RF87"/>
<evidence type="ECO:0000256" key="1">
    <source>
        <dbReference type="SAM" id="MobiDB-lite"/>
    </source>
</evidence>
<gene>
    <name evidence="2" type="ORF">PECUL_23A042665</name>
</gene>
<evidence type="ECO:0000313" key="2">
    <source>
        <dbReference type="EMBL" id="CAH2251736.1"/>
    </source>
</evidence>
<keyword evidence="3" id="KW-1185">Reference proteome</keyword>
<reference evidence="2" key="1">
    <citation type="submission" date="2022-03" db="EMBL/GenBank/DDBJ databases">
        <authorList>
            <person name="Alioto T."/>
            <person name="Alioto T."/>
            <person name="Gomez Garrido J."/>
        </authorList>
    </citation>
    <scope>NUCLEOTIDE SEQUENCE</scope>
</reference>
<evidence type="ECO:0000313" key="3">
    <source>
        <dbReference type="Proteomes" id="UP001295444"/>
    </source>
</evidence>